<gene>
    <name evidence="3" type="primary">NUP_0</name>
    <name evidence="3" type="ORF">LCER1_G001856</name>
</gene>
<evidence type="ECO:0000313" key="3">
    <source>
        <dbReference type="EMBL" id="TVY58679.1"/>
    </source>
</evidence>
<dbReference type="OrthoDB" id="2331083at2759"/>
<keyword evidence="4" id="KW-1185">Reference proteome</keyword>
<feature type="chain" id="PRO_5028818403" evidence="2">
    <location>
        <begin position="26"/>
        <end position="398"/>
    </location>
</feature>
<comment type="caution">
    <text evidence="3">The sequence shown here is derived from an EMBL/GenBank/DDBJ whole genome shotgun (WGS) entry which is preliminary data.</text>
</comment>
<dbReference type="PANTHER" id="PTHR38643:SF1">
    <property type="entry name" value="PURINE NUCLEOSIDE PERMEASE C285.05-RELATED"/>
    <property type="match status" value="1"/>
</dbReference>
<dbReference type="AlphaFoldDB" id="A0A7D8YYM2"/>
<dbReference type="Proteomes" id="UP000481288">
    <property type="component" value="Unassembled WGS sequence"/>
</dbReference>
<protein>
    <submittedName>
        <fullName evidence="3">Purine nucleoside permease</fullName>
    </submittedName>
</protein>
<dbReference type="EMBL" id="QGMG01000030">
    <property type="protein sequence ID" value="TVY58679.1"/>
    <property type="molecule type" value="Genomic_DNA"/>
</dbReference>
<reference evidence="3 4" key="1">
    <citation type="submission" date="2018-05" db="EMBL/GenBank/DDBJ databases">
        <title>Whole genome sequencing for identification of molecular markers to develop diagnostic detection tools for the regulated plant pathogen Lachnellula willkommii.</title>
        <authorList>
            <person name="Giroux E."/>
            <person name="Bilodeau G."/>
        </authorList>
    </citation>
    <scope>NUCLEOTIDE SEQUENCE [LARGE SCALE GENOMIC DNA]</scope>
    <source>
        <strain evidence="3 4">CBS 625.97</strain>
    </source>
</reference>
<keyword evidence="1" id="KW-0813">Transport</keyword>
<dbReference type="PANTHER" id="PTHR38643">
    <property type="entry name" value="PURINE NUCLEOSIDE PERMEASE C285.05-RELATED"/>
    <property type="match status" value="1"/>
</dbReference>
<sequence length="398" mass="43000">MHDCLPIMSLSLFIAALCFSLLGRASPPTNPIHARADQVVSPKVFIISMFLPEAEIWYDVPEFDILAQNITVPGISPIYPQVYCTANNEVCQIITGEAEINAASTISSLSQSSLFDLRKTYFLIAGIAGISPKVGTIGSVTFARFAVSVALQYEIDAREKPADWNTGYFPEGTSSPNAYPSILYGTEVFEVNNALRQLAISFAQNATLNDTTKAQSYRALYASTPAYTHGSQAPSIVACDTATSDVYFSGTLLSEAFENTVSLYTNGSGTYCSTQQEDNATLEALLRAANIKLVDFSRIIIMRTASNFDRPHANQTALNNLRVVAGQGFLPAIENIYFAGVKVVQGILNGWESQFEAGIKPTNYVGDIFGTLGGQPDFGPVIVPVNTPATYARKNTTK</sequence>
<evidence type="ECO:0000256" key="2">
    <source>
        <dbReference type="SAM" id="SignalP"/>
    </source>
</evidence>
<comment type="similarity">
    <text evidence="1">Belongs to the NUP family.</text>
</comment>
<dbReference type="InterPro" id="IPR009486">
    <property type="entry name" value="Pur_nuclsid_perm"/>
</dbReference>
<dbReference type="GO" id="GO:0005783">
    <property type="term" value="C:endoplasmic reticulum"/>
    <property type="evidence" value="ECO:0007669"/>
    <property type="project" value="TreeGrafter"/>
</dbReference>
<dbReference type="Pfam" id="PF06516">
    <property type="entry name" value="NUP"/>
    <property type="match status" value="1"/>
</dbReference>
<keyword evidence="2" id="KW-0732">Signal</keyword>
<feature type="signal peptide" evidence="2">
    <location>
        <begin position="1"/>
        <end position="25"/>
    </location>
</feature>
<accession>A0A7D8YYM2</accession>
<dbReference type="PIRSF" id="PIRSF013171">
    <property type="entry name" value="Pur_nuclsid_perm"/>
    <property type="match status" value="1"/>
</dbReference>
<dbReference type="GO" id="GO:0055085">
    <property type="term" value="P:transmembrane transport"/>
    <property type="evidence" value="ECO:0007669"/>
    <property type="project" value="InterPro"/>
</dbReference>
<evidence type="ECO:0000313" key="4">
    <source>
        <dbReference type="Proteomes" id="UP000481288"/>
    </source>
</evidence>
<proteinExistence type="inferred from homology"/>
<name>A0A7D8YYM2_9HELO</name>
<evidence type="ECO:0000256" key="1">
    <source>
        <dbReference type="PIRNR" id="PIRNR013171"/>
    </source>
</evidence>
<comment type="function">
    <text evidence="1">Nucleoside permease that transports adenosine and guanosine.</text>
</comment>
<organism evidence="3 4">
    <name type="scientific">Lachnellula cervina</name>
    <dbReference type="NCBI Taxonomy" id="1316786"/>
    <lineage>
        <taxon>Eukaryota</taxon>
        <taxon>Fungi</taxon>
        <taxon>Dikarya</taxon>
        <taxon>Ascomycota</taxon>
        <taxon>Pezizomycotina</taxon>
        <taxon>Leotiomycetes</taxon>
        <taxon>Helotiales</taxon>
        <taxon>Lachnaceae</taxon>
        <taxon>Lachnellula</taxon>
    </lineage>
</organism>